<evidence type="ECO:0000313" key="1">
    <source>
        <dbReference type="Ensembl" id="ENSPKIP00000020334.1"/>
    </source>
</evidence>
<name>A0A3B3RPB3_9TELE</name>
<accession>A0A3B3RPB3</accession>
<dbReference type="Proteomes" id="UP000261540">
    <property type="component" value="Unplaced"/>
</dbReference>
<keyword evidence="2" id="KW-1185">Reference proteome</keyword>
<sequence length="147" mass="16355">MEAIFSAAEMGFTGSLVGSSIPCEGEGRLAAYMGTITGLAQSRARVMYHDGKLTMFLVSMPREQSRVLLLCEPPHWCRRPKALWMSCSCCHTFHDPLWTSQKASIITESKHHRKQASQKASITESKHSAVCQPGRITADHNLNTHQQ</sequence>
<protein>
    <submittedName>
        <fullName evidence="1">Uncharacterized protein</fullName>
    </submittedName>
</protein>
<proteinExistence type="predicted"/>
<organism evidence="1 2">
    <name type="scientific">Paramormyrops kingsleyae</name>
    <dbReference type="NCBI Taxonomy" id="1676925"/>
    <lineage>
        <taxon>Eukaryota</taxon>
        <taxon>Metazoa</taxon>
        <taxon>Chordata</taxon>
        <taxon>Craniata</taxon>
        <taxon>Vertebrata</taxon>
        <taxon>Euteleostomi</taxon>
        <taxon>Actinopterygii</taxon>
        <taxon>Neopterygii</taxon>
        <taxon>Teleostei</taxon>
        <taxon>Osteoglossocephala</taxon>
        <taxon>Osteoglossomorpha</taxon>
        <taxon>Osteoglossiformes</taxon>
        <taxon>Mormyridae</taxon>
        <taxon>Paramormyrops</taxon>
    </lineage>
</organism>
<reference evidence="1" key="1">
    <citation type="submission" date="2025-08" db="UniProtKB">
        <authorList>
            <consortium name="Ensembl"/>
        </authorList>
    </citation>
    <scope>IDENTIFICATION</scope>
</reference>
<dbReference type="GeneTree" id="ENSGT00940000177082"/>
<evidence type="ECO:0000313" key="2">
    <source>
        <dbReference type="Proteomes" id="UP000261540"/>
    </source>
</evidence>
<dbReference type="AlphaFoldDB" id="A0A3B3RPB3"/>
<reference evidence="1" key="2">
    <citation type="submission" date="2025-09" db="UniProtKB">
        <authorList>
            <consortium name="Ensembl"/>
        </authorList>
    </citation>
    <scope>IDENTIFICATION</scope>
</reference>
<dbReference type="Ensembl" id="ENSPKIT00000000950.1">
    <property type="protein sequence ID" value="ENSPKIP00000020334.1"/>
    <property type="gene ID" value="ENSPKIG00000005147.1"/>
</dbReference>